<dbReference type="OrthoDB" id="5406607at2759"/>
<proteinExistence type="predicted"/>
<dbReference type="InParanoid" id="A0A3N4KFX8"/>
<accession>A0A3N4KFX8</accession>
<dbReference type="AlphaFoldDB" id="A0A3N4KFX8"/>
<feature type="transmembrane region" description="Helical" evidence="1">
    <location>
        <begin position="334"/>
        <end position="353"/>
    </location>
</feature>
<sequence length="405" mass="45270">MIDPGKVTYKGEKGDVICRPSHWSDVAMFFLANYALHAFTVLTDPGSGAFITMCDCVRAILLPYTGSVKALIYISEFAIGGKTTLERAKRARALCMVVPTSVEFGSLGPFSPDYFNIHGQHPIPVLRFSNPFSKGYWSSRGRHSIIGRHTRRDDLIVATVPPSFSVQPILDESQYDYEIASNYSILKTFAAIVQIVYGCYELYEARGMQVDSFGYAAYSLTVIPYVFMSFLNLVASMCRPSYPSRYLVYYRGPYEGCQTSWHEKEALQNLESEVAGAVGYAYGLSCEGGYPDITSTDSVPINVLIFVLLLAPYILIYVLTGYNQGHSTLTQRTWLMCSLVLGQLFTVVAQHMIYPIQRWFFVRLHCSLDDNLVYAGISVVLSAPTVGAFVQVAYMIFQDDVCRKI</sequence>
<organism evidence="2 3">
    <name type="scientific">Morchella conica CCBAS932</name>
    <dbReference type="NCBI Taxonomy" id="1392247"/>
    <lineage>
        <taxon>Eukaryota</taxon>
        <taxon>Fungi</taxon>
        <taxon>Dikarya</taxon>
        <taxon>Ascomycota</taxon>
        <taxon>Pezizomycotina</taxon>
        <taxon>Pezizomycetes</taxon>
        <taxon>Pezizales</taxon>
        <taxon>Morchellaceae</taxon>
        <taxon>Morchella</taxon>
    </lineage>
</organism>
<feature type="transmembrane region" description="Helical" evidence="1">
    <location>
        <begin position="373"/>
        <end position="397"/>
    </location>
</feature>
<evidence type="ECO:0000313" key="2">
    <source>
        <dbReference type="EMBL" id="RPB08259.1"/>
    </source>
</evidence>
<evidence type="ECO:0000256" key="1">
    <source>
        <dbReference type="SAM" id="Phobius"/>
    </source>
</evidence>
<keyword evidence="3" id="KW-1185">Reference proteome</keyword>
<keyword evidence="1" id="KW-1133">Transmembrane helix</keyword>
<gene>
    <name evidence="2" type="ORF">P167DRAFT_568081</name>
</gene>
<evidence type="ECO:0000313" key="3">
    <source>
        <dbReference type="Proteomes" id="UP000277580"/>
    </source>
</evidence>
<dbReference type="Proteomes" id="UP000277580">
    <property type="component" value="Unassembled WGS sequence"/>
</dbReference>
<keyword evidence="1" id="KW-0472">Membrane</keyword>
<name>A0A3N4KFX8_9PEZI</name>
<feature type="transmembrane region" description="Helical" evidence="1">
    <location>
        <begin position="301"/>
        <end position="322"/>
    </location>
</feature>
<keyword evidence="1" id="KW-0812">Transmembrane</keyword>
<dbReference type="EMBL" id="ML119166">
    <property type="protein sequence ID" value="RPB08259.1"/>
    <property type="molecule type" value="Genomic_DNA"/>
</dbReference>
<reference evidence="2 3" key="1">
    <citation type="journal article" date="2018" name="Nat. Ecol. Evol.">
        <title>Pezizomycetes genomes reveal the molecular basis of ectomycorrhizal truffle lifestyle.</title>
        <authorList>
            <person name="Murat C."/>
            <person name="Payen T."/>
            <person name="Noel B."/>
            <person name="Kuo A."/>
            <person name="Morin E."/>
            <person name="Chen J."/>
            <person name="Kohler A."/>
            <person name="Krizsan K."/>
            <person name="Balestrini R."/>
            <person name="Da Silva C."/>
            <person name="Montanini B."/>
            <person name="Hainaut M."/>
            <person name="Levati E."/>
            <person name="Barry K.W."/>
            <person name="Belfiori B."/>
            <person name="Cichocki N."/>
            <person name="Clum A."/>
            <person name="Dockter R.B."/>
            <person name="Fauchery L."/>
            <person name="Guy J."/>
            <person name="Iotti M."/>
            <person name="Le Tacon F."/>
            <person name="Lindquist E.A."/>
            <person name="Lipzen A."/>
            <person name="Malagnac F."/>
            <person name="Mello A."/>
            <person name="Molinier V."/>
            <person name="Miyauchi S."/>
            <person name="Poulain J."/>
            <person name="Riccioni C."/>
            <person name="Rubini A."/>
            <person name="Sitrit Y."/>
            <person name="Splivallo R."/>
            <person name="Traeger S."/>
            <person name="Wang M."/>
            <person name="Zifcakova L."/>
            <person name="Wipf D."/>
            <person name="Zambonelli A."/>
            <person name="Paolocci F."/>
            <person name="Nowrousian M."/>
            <person name="Ottonello S."/>
            <person name="Baldrian P."/>
            <person name="Spatafora J.W."/>
            <person name="Henrissat B."/>
            <person name="Nagy L.G."/>
            <person name="Aury J.M."/>
            <person name="Wincker P."/>
            <person name="Grigoriev I.V."/>
            <person name="Bonfante P."/>
            <person name="Martin F.M."/>
        </authorList>
    </citation>
    <scope>NUCLEOTIDE SEQUENCE [LARGE SCALE GENOMIC DNA]</scope>
    <source>
        <strain evidence="2 3">CCBAS932</strain>
    </source>
</reference>
<protein>
    <submittedName>
        <fullName evidence="2">Uncharacterized protein</fullName>
    </submittedName>
</protein>
<feature type="transmembrane region" description="Helical" evidence="1">
    <location>
        <begin position="215"/>
        <end position="235"/>
    </location>
</feature>